<name>A0ABW2SCZ9_9BURK</name>
<dbReference type="RefSeq" id="WP_382200935.1">
    <property type="nucleotide sequence ID" value="NZ_JBHTBZ010000030.1"/>
</dbReference>
<organism evidence="5 6">
    <name type="scientific">Hydrogenophaga defluvii</name>
    <dbReference type="NCBI Taxonomy" id="249410"/>
    <lineage>
        <taxon>Bacteria</taxon>
        <taxon>Pseudomonadati</taxon>
        <taxon>Pseudomonadota</taxon>
        <taxon>Betaproteobacteria</taxon>
        <taxon>Burkholderiales</taxon>
        <taxon>Comamonadaceae</taxon>
        <taxon>Hydrogenophaga</taxon>
    </lineage>
</organism>
<dbReference type="EMBL" id="JBHTBZ010000030">
    <property type="protein sequence ID" value="MFC7461083.1"/>
    <property type="molecule type" value="Genomic_DNA"/>
</dbReference>
<evidence type="ECO:0000259" key="4">
    <source>
        <dbReference type="PROSITE" id="PS51206"/>
    </source>
</evidence>
<dbReference type="Pfam" id="PF19263">
    <property type="entry name" value="DUF5906"/>
    <property type="match status" value="1"/>
</dbReference>
<evidence type="ECO:0000256" key="1">
    <source>
        <dbReference type="ARBA" id="ARBA00022741"/>
    </source>
</evidence>
<keyword evidence="6" id="KW-1185">Reference proteome</keyword>
<dbReference type="InterPro" id="IPR014818">
    <property type="entry name" value="Phage/plasmid_primase_P4_C"/>
</dbReference>
<dbReference type="Gene3D" id="3.40.50.300">
    <property type="entry name" value="P-loop containing nucleotide triphosphate hydrolases"/>
    <property type="match status" value="1"/>
</dbReference>
<evidence type="ECO:0000256" key="3">
    <source>
        <dbReference type="ARBA" id="ARBA00022840"/>
    </source>
</evidence>
<comment type="caution">
    <text evidence="5">The sequence shown here is derived from an EMBL/GenBank/DDBJ whole genome shotgun (WGS) entry which is preliminary data.</text>
</comment>
<dbReference type="InterPro" id="IPR051620">
    <property type="entry name" value="ORF904-like_C"/>
</dbReference>
<protein>
    <submittedName>
        <fullName evidence="5">Phage/plasmid primase, P4 family</fullName>
    </submittedName>
</protein>
<keyword evidence="2" id="KW-0378">Hydrolase</keyword>
<dbReference type="NCBIfam" id="TIGR01613">
    <property type="entry name" value="primase_Cterm"/>
    <property type="match status" value="1"/>
</dbReference>
<dbReference type="PANTHER" id="PTHR35372:SF2">
    <property type="entry name" value="SF3 HELICASE DOMAIN-CONTAINING PROTEIN"/>
    <property type="match status" value="1"/>
</dbReference>
<dbReference type="PROSITE" id="PS51206">
    <property type="entry name" value="SF3_HELICASE_1"/>
    <property type="match status" value="1"/>
</dbReference>
<dbReference type="PANTHER" id="PTHR35372">
    <property type="entry name" value="ATP BINDING PROTEIN-RELATED"/>
    <property type="match status" value="1"/>
</dbReference>
<dbReference type="InterPro" id="IPR014015">
    <property type="entry name" value="Helicase_SF3_DNA-vir"/>
</dbReference>
<dbReference type="Pfam" id="PF08706">
    <property type="entry name" value="D5_N"/>
    <property type="match status" value="1"/>
</dbReference>
<dbReference type="SMART" id="SM00885">
    <property type="entry name" value="D5_N"/>
    <property type="match status" value="1"/>
</dbReference>
<dbReference type="InterPro" id="IPR045455">
    <property type="entry name" value="NrS-1_pol-like_helicase"/>
</dbReference>
<feature type="domain" description="SF3 helicase" evidence="4">
    <location>
        <begin position="453"/>
        <end position="614"/>
    </location>
</feature>
<dbReference type="InterPro" id="IPR014820">
    <property type="entry name" value="PriCT_1"/>
</dbReference>
<dbReference type="SMART" id="SM00942">
    <property type="entry name" value="PriCT_1"/>
    <property type="match status" value="1"/>
</dbReference>
<dbReference type="InterPro" id="IPR006500">
    <property type="entry name" value="Helicase_put_C_phage/plasmid"/>
</dbReference>
<dbReference type="Pfam" id="PF08708">
    <property type="entry name" value="PriCT_1"/>
    <property type="match status" value="1"/>
</dbReference>
<reference evidence="6" key="1">
    <citation type="journal article" date="2019" name="Int. J. Syst. Evol. Microbiol.">
        <title>The Global Catalogue of Microorganisms (GCM) 10K type strain sequencing project: providing services to taxonomists for standard genome sequencing and annotation.</title>
        <authorList>
            <consortium name="The Broad Institute Genomics Platform"/>
            <consortium name="The Broad Institute Genome Sequencing Center for Infectious Disease"/>
            <person name="Wu L."/>
            <person name="Ma J."/>
        </authorList>
    </citation>
    <scope>NUCLEOTIDE SEQUENCE [LARGE SCALE GENOMIC DNA]</scope>
    <source>
        <strain evidence="6">CCUG 53903</strain>
    </source>
</reference>
<accession>A0ABW2SCZ9</accession>
<gene>
    <name evidence="5" type="ORF">ACFQU0_11685</name>
</gene>
<evidence type="ECO:0000256" key="2">
    <source>
        <dbReference type="ARBA" id="ARBA00022801"/>
    </source>
</evidence>
<dbReference type="InterPro" id="IPR027417">
    <property type="entry name" value="P-loop_NTPase"/>
</dbReference>
<keyword evidence="3" id="KW-0067">ATP-binding</keyword>
<evidence type="ECO:0000313" key="6">
    <source>
        <dbReference type="Proteomes" id="UP001596457"/>
    </source>
</evidence>
<keyword evidence="1" id="KW-0547">Nucleotide-binding</keyword>
<sequence length="731" mass="83459">MKESYYQNQTGLEANPQIQYSAFINDWTHAVSNAESFDEFVDSFREPLESEDKKGTSFCPFTFEDSYRNNENATKSKLLVFDLDDLPEETTAETITSELSQYRAFCYSTYSHRLGENGPRFRVVLLLSDYIDPRSYKQVARSFSKMHKCLAQADESGFKPTQVFFLPSVPPGQQEFFEFAESLGEPLDWKKIYTDGSKSYASQERFTTQSENVGEELIPEGRRNRTLFNHGLKLRGQGYSESEILKKLNQVNSSRCTPPLPDEEVIGIAKSASKKEVLPKFYTETITDKSIAETVLEAEDNNLIYCVDFKAWFKFNPDTGYWSECKPDLIRSLILDTLDRHKQFVRTTDLILDRDRPDHIERIEKLGYSRVVEGVMKLLPAVNYRDFNFEIFDANPYLVGLANGQCLDLKTQVVRPIRQDDYLTKSSGISYDENADCPIWKRSVLEWCKGDIELANYLKQLVGYSLSGSTVDQRLYFLYGSGLNGKSVFINIISALSGQNCIGIDSSTLMTIKRDGGGASSDVVRLAGVRLATCSELPNKGMFNEAFINGFTAGDAITARPLYKNDITFRPVAKLFISGNHKPIIHSRTNGIWRRITLIPFEATIESPDTYLEFKLMAELSGIMNWAVEGWKEFQEKGKLVRPQVVEDACKEYRSEMDVLSSWLDEVVEKDAMGKLYIQDLYKYYQSSFIEQGMAPMSLPAFRQELRKMYGEPIKASSGYYFKGYRFRTQG</sequence>
<dbReference type="Proteomes" id="UP001596457">
    <property type="component" value="Unassembled WGS sequence"/>
</dbReference>
<proteinExistence type="predicted"/>
<evidence type="ECO:0000313" key="5">
    <source>
        <dbReference type="EMBL" id="MFC7461083.1"/>
    </source>
</evidence>